<keyword evidence="3" id="KW-0285">Flavoprotein</keyword>
<dbReference type="InterPro" id="IPR005720">
    <property type="entry name" value="Dihydroorotate_DH_cat"/>
</dbReference>
<sequence>MYSAEQSSSRGESKMDLSNLRLMNAAGWCKDVATVRKLSRTPVVEITVGSITKETRPGNEGSVFWQSPDGTYALNSLGLPNPGIEKYREILPEMQAIANDAGKALRVSIAGFSPVEYAELAHAVAPHADVIEINLGCPNVWGEGGQKPIASFDVSLMREILDGVGKVTSGIDVDVAAKVSPYSDPGLLAKVIDLLKMFEFSVSEVVTSNTFPNAFAWDGEKTAITAGGGFAGMSGRAMKGIALGQAQRFRSELPFIAGEDDLPAMETVGVGGITCGRDILDYMRCGITSLQVGTHYFVHGEKVFSELLAECAELV</sequence>
<evidence type="ECO:0000256" key="2">
    <source>
        <dbReference type="ARBA" id="ARBA00004725"/>
    </source>
</evidence>
<evidence type="ECO:0000256" key="1">
    <source>
        <dbReference type="ARBA" id="ARBA00001917"/>
    </source>
</evidence>
<dbReference type="GO" id="GO:0004152">
    <property type="term" value="F:dihydroorotate dehydrogenase activity"/>
    <property type="evidence" value="ECO:0007669"/>
    <property type="project" value="InterPro"/>
</dbReference>
<organism evidence="8 9">
    <name type="scientific">Candidatus Kaiserbacteria bacterium RIFCSPHIGHO2_01_FULL_56_24</name>
    <dbReference type="NCBI Taxonomy" id="1798487"/>
    <lineage>
        <taxon>Bacteria</taxon>
        <taxon>Candidatus Kaiseribacteriota</taxon>
    </lineage>
</organism>
<evidence type="ECO:0000313" key="8">
    <source>
        <dbReference type="EMBL" id="OGG57695.1"/>
    </source>
</evidence>
<dbReference type="Proteomes" id="UP000176377">
    <property type="component" value="Unassembled WGS sequence"/>
</dbReference>
<comment type="caution">
    <text evidence="8">The sequence shown here is derived from an EMBL/GenBank/DDBJ whole genome shotgun (WGS) entry which is preliminary data.</text>
</comment>
<comment type="pathway">
    <text evidence="2">Pyrimidine metabolism; UMP biosynthesis via de novo pathway.</text>
</comment>
<dbReference type="InterPro" id="IPR013785">
    <property type="entry name" value="Aldolase_TIM"/>
</dbReference>
<evidence type="ECO:0000256" key="5">
    <source>
        <dbReference type="ARBA" id="ARBA00022975"/>
    </source>
</evidence>
<dbReference type="AlphaFoldDB" id="A0A1F6D8J5"/>
<dbReference type="PANTHER" id="PTHR48109">
    <property type="entry name" value="DIHYDROOROTATE DEHYDROGENASE (QUINONE), MITOCHONDRIAL-RELATED"/>
    <property type="match status" value="1"/>
</dbReference>
<evidence type="ECO:0000256" key="3">
    <source>
        <dbReference type="ARBA" id="ARBA00022630"/>
    </source>
</evidence>
<dbReference type="Pfam" id="PF01180">
    <property type="entry name" value="DHO_dh"/>
    <property type="match status" value="1"/>
</dbReference>
<dbReference type="EMBL" id="MFLA01000047">
    <property type="protein sequence ID" value="OGG57695.1"/>
    <property type="molecule type" value="Genomic_DNA"/>
</dbReference>
<dbReference type="PANTHER" id="PTHR48109:SF1">
    <property type="entry name" value="DIHYDROOROTATE DEHYDROGENASE (FUMARATE)"/>
    <property type="match status" value="1"/>
</dbReference>
<keyword evidence="4" id="KW-0288">FMN</keyword>
<evidence type="ECO:0000256" key="6">
    <source>
        <dbReference type="ARBA" id="ARBA00023002"/>
    </source>
</evidence>
<dbReference type="GO" id="GO:0006207">
    <property type="term" value="P:'de novo' pyrimidine nucleobase biosynthetic process"/>
    <property type="evidence" value="ECO:0007669"/>
    <property type="project" value="TreeGrafter"/>
</dbReference>
<proteinExistence type="predicted"/>
<dbReference type="GO" id="GO:0005737">
    <property type="term" value="C:cytoplasm"/>
    <property type="evidence" value="ECO:0007669"/>
    <property type="project" value="InterPro"/>
</dbReference>
<feature type="domain" description="Dihydroorotate dehydrogenase catalytic" evidence="7">
    <location>
        <begin position="22"/>
        <end position="313"/>
    </location>
</feature>
<protein>
    <recommendedName>
        <fullName evidence="7">Dihydroorotate dehydrogenase catalytic domain-containing protein</fullName>
    </recommendedName>
</protein>
<dbReference type="Gene3D" id="2.30.26.10">
    <property type="entry name" value="Dihydroorotate Dehydrogenase A, chain A, domain 2"/>
    <property type="match status" value="1"/>
</dbReference>
<keyword evidence="5" id="KW-0665">Pyrimidine biosynthesis</keyword>
<comment type="cofactor">
    <cofactor evidence="1">
        <name>FMN</name>
        <dbReference type="ChEBI" id="CHEBI:58210"/>
    </cofactor>
</comment>
<keyword evidence="6" id="KW-0560">Oxidoreductase</keyword>
<evidence type="ECO:0000256" key="4">
    <source>
        <dbReference type="ARBA" id="ARBA00022643"/>
    </source>
</evidence>
<gene>
    <name evidence="8" type="ORF">A2765_06175</name>
</gene>
<dbReference type="UniPathway" id="UPA00070"/>
<reference evidence="8 9" key="1">
    <citation type="journal article" date="2016" name="Nat. Commun.">
        <title>Thousands of microbial genomes shed light on interconnected biogeochemical processes in an aquifer system.</title>
        <authorList>
            <person name="Anantharaman K."/>
            <person name="Brown C.T."/>
            <person name="Hug L.A."/>
            <person name="Sharon I."/>
            <person name="Castelle C.J."/>
            <person name="Probst A.J."/>
            <person name="Thomas B.C."/>
            <person name="Singh A."/>
            <person name="Wilkins M.J."/>
            <person name="Karaoz U."/>
            <person name="Brodie E.L."/>
            <person name="Williams K.H."/>
            <person name="Hubbard S.S."/>
            <person name="Banfield J.F."/>
        </authorList>
    </citation>
    <scope>NUCLEOTIDE SEQUENCE [LARGE SCALE GENOMIC DNA]</scope>
</reference>
<dbReference type="SUPFAM" id="SSF51395">
    <property type="entry name" value="FMN-linked oxidoreductases"/>
    <property type="match status" value="1"/>
</dbReference>
<evidence type="ECO:0000259" key="7">
    <source>
        <dbReference type="Pfam" id="PF01180"/>
    </source>
</evidence>
<dbReference type="InterPro" id="IPR050074">
    <property type="entry name" value="DHO_dehydrogenase"/>
</dbReference>
<dbReference type="Gene3D" id="3.20.20.70">
    <property type="entry name" value="Aldolase class I"/>
    <property type="match status" value="1"/>
</dbReference>
<dbReference type="GO" id="GO:0044205">
    <property type="term" value="P:'de novo' UMP biosynthetic process"/>
    <property type="evidence" value="ECO:0007669"/>
    <property type="project" value="UniProtKB-UniPathway"/>
</dbReference>
<dbReference type="InterPro" id="IPR012135">
    <property type="entry name" value="Dihydroorotate_DH_1_2"/>
</dbReference>
<dbReference type="PIRSF" id="PIRSF000164">
    <property type="entry name" value="DHO_oxidase"/>
    <property type="match status" value="1"/>
</dbReference>
<dbReference type="InterPro" id="IPR023359">
    <property type="entry name" value="Dihydro_DH_chainA_dom2"/>
</dbReference>
<accession>A0A1F6D8J5</accession>
<name>A0A1F6D8J5_9BACT</name>
<evidence type="ECO:0000313" key="9">
    <source>
        <dbReference type="Proteomes" id="UP000176377"/>
    </source>
</evidence>